<dbReference type="EMBL" id="ABOX02000037">
    <property type="protein sequence ID" value="EEF58792.1"/>
    <property type="molecule type" value="Genomic_DNA"/>
</dbReference>
<evidence type="ECO:0000259" key="7">
    <source>
        <dbReference type="PROSITE" id="PS51007"/>
    </source>
</evidence>
<organism evidence="8 9">
    <name type="scientific">Pedosphaera parvula (strain Ellin514)</name>
    <dbReference type="NCBI Taxonomy" id="320771"/>
    <lineage>
        <taxon>Bacteria</taxon>
        <taxon>Pseudomonadati</taxon>
        <taxon>Verrucomicrobiota</taxon>
        <taxon>Pedosphaerae</taxon>
        <taxon>Pedosphaerales</taxon>
        <taxon>Pedosphaeraceae</taxon>
        <taxon>Pedosphaera</taxon>
    </lineage>
</organism>
<reference evidence="8 9" key="1">
    <citation type="journal article" date="2011" name="J. Bacteriol.">
        <title>Genome sequence of 'Pedosphaera parvula' Ellin514, an aerobic Verrucomicrobial isolate from pasture soil.</title>
        <authorList>
            <person name="Kant R."/>
            <person name="van Passel M.W."/>
            <person name="Sangwan P."/>
            <person name="Palva A."/>
            <person name="Lucas S."/>
            <person name="Copeland A."/>
            <person name="Lapidus A."/>
            <person name="Glavina Del Rio T."/>
            <person name="Dalin E."/>
            <person name="Tice H."/>
            <person name="Bruce D."/>
            <person name="Goodwin L."/>
            <person name="Pitluck S."/>
            <person name="Chertkov O."/>
            <person name="Larimer F.W."/>
            <person name="Land M.L."/>
            <person name="Hauser L."/>
            <person name="Brettin T.S."/>
            <person name="Detter J.C."/>
            <person name="Han S."/>
            <person name="de Vos W.M."/>
            <person name="Janssen P.H."/>
            <person name="Smidt H."/>
        </authorList>
    </citation>
    <scope>NUCLEOTIDE SEQUENCE [LARGE SCALE GENOMIC DNA]</scope>
    <source>
        <strain evidence="8 9">Ellin514</strain>
    </source>
</reference>
<dbReference type="RefSeq" id="WP_007417185.1">
    <property type="nucleotide sequence ID" value="NZ_ABOX02000037.1"/>
</dbReference>
<dbReference type="PANTHER" id="PTHR35889:SF3">
    <property type="entry name" value="F-BOX DOMAIN-CONTAINING PROTEIN"/>
    <property type="match status" value="1"/>
</dbReference>
<keyword evidence="9" id="KW-1185">Reference proteome</keyword>
<evidence type="ECO:0000256" key="6">
    <source>
        <dbReference type="SAM" id="SignalP"/>
    </source>
</evidence>
<dbReference type="PANTHER" id="PTHR35889">
    <property type="entry name" value="CYCLOINULO-OLIGOSACCHARIDE FRUCTANOTRANSFERASE-RELATED"/>
    <property type="match status" value="1"/>
</dbReference>
<dbReference type="AlphaFoldDB" id="B9XMZ6"/>
<dbReference type="InterPro" id="IPR009056">
    <property type="entry name" value="Cyt_c-like_dom"/>
</dbReference>
<evidence type="ECO:0000313" key="9">
    <source>
        <dbReference type="Proteomes" id="UP000003688"/>
    </source>
</evidence>
<protein>
    <recommendedName>
        <fullName evidence="7">Cytochrome c domain-containing protein</fullName>
    </recommendedName>
</protein>
<evidence type="ECO:0000256" key="4">
    <source>
        <dbReference type="PROSITE-ProRule" id="PRU00433"/>
    </source>
</evidence>
<dbReference type="Gene3D" id="1.10.760.10">
    <property type="entry name" value="Cytochrome c-like domain"/>
    <property type="match status" value="1"/>
</dbReference>
<dbReference type="STRING" id="320771.Cflav_PD1965"/>
<dbReference type="Proteomes" id="UP000003688">
    <property type="component" value="Unassembled WGS sequence"/>
</dbReference>
<dbReference type="InterPro" id="IPR011429">
    <property type="entry name" value="Cyt_c_Planctomycete-type"/>
</dbReference>
<evidence type="ECO:0000256" key="3">
    <source>
        <dbReference type="ARBA" id="ARBA00023004"/>
    </source>
</evidence>
<dbReference type="GO" id="GO:0046872">
    <property type="term" value="F:metal ion binding"/>
    <property type="evidence" value="ECO:0007669"/>
    <property type="project" value="UniProtKB-KW"/>
</dbReference>
<feature type="domain" description="Cytochrome c" evidence="7">
    <location>
        <begin position="10"/>
        <end position="125"/>
    </location>
</feature>
<dbReference type="InterPro" id="IPR011444">
    <property type="entry name" value="DUF1549"/>
</dbReference>
<keyword evidence="5" id="KW-0175">Coiled coil</keyword>
<dbReference type="InterPro" id="IPR036909">
    <property type="entry name" value="Cyt_c-like_dom_sf"/>
</dbReference>
<comment type="caution">
    <text evidence="8">The sequence shown here is derived from an EMBL/GenBank/DDBJ whole genome shotgun (WGS) entry which is preliminary data.</text>
</comment>
<dbReference type="InterPro" id="IPR022655">
    <property type="entry name" value="DUF1553"/>
</dbReference>
<evidence type="ECO:0000256" key="2">
    <source>
        <dbReference type="ARBA" id="ARBA00022723"/>
    </source>
</evidence>
<evidence type="ECO:0000313" key="8">
    <source>
        <dbReference type="EMBL" id="EEF58792.1"/>
    </source>
</evidence>
<dbReference type="Pfam" id="PF07635">
    <property type="entry name" value="PSCyt1"/>
    <property type="match status" value="1"/>
</dbReference>
<dbReference type="Pfam" id="PF07587">
    <property type="entry name" value="PSD1"/>
    <property type="match status" value="1"/>
</dbReference>
<name>B9XMZ6_PEDPL</name>
<dbReference type="Pfam" id="PF07583">
    <property type="entry name" value="PSCyt2"/>
    <property type="match status" value="1"/>
</dbReference>
<keyword evidence="6" id="KW-0732">Signal</keyword>
<dbReference type="OrthoDB" id="174165at2"/>
<dbReference type="PROSITE" id="PS51007">
    <property type="entry name" value="CYTC"/>
    <property type="match status" value="1"/>
</dbReference>
<feature type="signal peptide" evidence="6">
    <location>
        <begin position="1"/>
        <end position="28"/>
    </location>
</feature>
<evidence type="ECO:0000256" key="5">
    <source>
        <dbReference type="SAM" id="Coils"/>
    </source>
</evidence>
<accession>B9XMZ6</accession>
<feature type="chain" id="PRO_5002894963" description="Cytochrome c domain-containing protein" evidence="6">
    <location>
        <begin position="29"/>
        <end position="1064"/>
    </location>
</feature>
<keyword evidence="3 4" id="KW-0408">Iron</keyword>
<gene>
    <name evidence="8" type="ORF">Cflav_PD1965</name>
</gene>
<dbReference type="GO" id="GO:0020037">
    <property type="term" value="F:heme binding"/>
    <property type="evidence" value="ECO:0007669"/>
    <property type="project" value="InterPro"/>
</dbReference>
<dbReference type="GO" id="GO:0009055">
    <property type="term" value="F:electron transfer activity"/>
    <property type="evidence" value="ECO:0007669"/>
    <property type="project" value="InterPro"/>
</dbReference>
<keyword evidence="2 4" id="KW-0479">Metal-binding</keyword>
<proteinExistence type="predicted"/>
<evidence type="ECO:0000256" key="1">
    <source>
        <dbReference type="ARBA" id="ARBA00022617"/>
    </source>
</evidence>
<keyword evidence="1 4" id="KW-0349">Heme</keyword>
<dbReference type="SUPFAM" id="SSF46626">
    <property type="entry name" value="Cytochrome c"/>
    <property type="match status" value="1"/>
</dbReference>
<sequence length="1064" mass="120077" precursor="true">MQPPIFKLSALIALGGVLFVCLMSSAVAAERKVDFAHDIQPLFAKHCYECHGESKQKSGLRFDSKESALRGGESGKPAIVAGKSAESDLIKRVTSKDPDEVMPAKGEKLTAEQVALLRNWIDQGANWPEELSKKVANKQKHWAFVPPVKHELPKVSDTKWGRGPVDAFILARLEKEKLRPSPEADKATLLRRLSLDLIGLPPTIEEIDNFVADKSKDAYEKQVERLLASPHYGERWGRLWLDAARYADSDGFEKDKPRFIWNYRDWVVNAFNHNLPYSEFVMEQIAGDQLPNPTQDQIVATGFLRNSMLNEEGGVDPEQFRMDAMFDRMDAIGKSVLGLTIQCAQCHNHKFDPLTQEEYYRLFAFLNNDHEASTVAYTAEQQQQRANLLRQIRDLEEGLRHTTADWKERMAKWEDSVRNDQPDWEVVECRNSSGDNGERFYYYTDGSIRAASYAPTKWTAHFKGTNNLPLIGAFRLEQLTDADLPCNGPGRSIKGMSALSEFHVEAVDAKNPTNKMNVKFVKATADFANAEKDLESEFDDRSGAKRIYGPVEYAIDGKDNTAWGIDAGPGRRNQPRKAVFIPDKPITFTNGTILTFALKQNHGGWNSDDNQNHNLGRFRLSVSSATNAVADPIPSGVREIFNVPREQRTPTQVAAIFSYWRTTVAEFKAANDKIETLWKEWPEGTPTLALVARTGVGSDEKRDTHILKRGDWLKPDRQVNTGVPAFLHPLPADSDNSRLTLAKWLVDRKSPTTARVFVNRLWQSYFGVGLVETPEDFGLRTPEVSHPELLDWLAVEFMEPSMLLAAEKSRPVAWDIKHMHRLIVNSSTYRESSRVTPALYERDQYNRLLARGPRVRVDAEIVRDISLAASDLLNENLGGPGVMPPAPAFLFQPPASYGPKVWNEETGSNRYRRAIYTFRFRSVPYPVLQTFDAPNGDFSCVRRLRSNTPLQALASLNEIVFMECAQALALRSLEHARDEQERISYAFRRCLGRKPNADELKELQALLQREKVHIGEGWVDIPTLVTGKSEPIKNLPKGTTPTELAAYTVMSRVLLNLDETITKE</sequence>
<feature type="coiled-coil region" evidence="5">
    <location>
        <begin position="378"/>
        <end position="405"/>
    </location>
</feature>